<accession>A0A8B8BNR1</accession>
<name>A0A8B8BNR1_CRAVI</name>
<protein>
    <submittedName>
        <fullName evidence="3">Uncharacterized protein LOC111111699 isoform X2</fullName>
    </submittedName>
</protein>
<dbReference type="OrthoDB" id="6057383at2759"/>
<feature type="signal peptide" evidence="1">
    <location>
        <begin position="1"/>
        <end position="23"/>
    </location>
</feature>
<keyword evidence="2" id="KW-1185">Reference proteome</keyword>
<feature type="chain" id="PRO_5034894699" evidence="1">
    <location>
        <begin position="24"/>
        <end position="265"/>
    </location>
</feature>
<organism evidence="2 3">
    <name type="scientific">Crassostrea virginica</name>
    <name type="common">Eastern oyster</name>
    <dbReference type="NCBI Taxonomy" id="6565"/>
    <lineage>
        <taxon>Eukaryota</taxon>
        <taxon>Metazoa</taxon>
        <taxon>Spiralia</taxon>
        <taxon>Lophotrochozoa</taxon>
        <taxon>Mollusca</taxon>
        <taxon>Bivalvia</taxon>
        <taxon>Autobranchia</taxon>
        <taxon>Pteriomorphia</taxon>
        <taxon>Ostreida</taxon>
        <taxon>Ostreoidea</taxon>
        <taxon>Ostreidae</taxon>
        <taxon>Crassostrea</taxon>
    </lineage>
</organism>
<evidence type="ECO:0000313" key="2">
    <source>
        <dbReference type="Proteomes" id="UP000694844"/>
    </source>
</evidence>
<dbReference type="RefSeq" id="XP_022304531.1">
    <property type="nucleotide sequence ID" value="XM_022448823.1"/>
</dbReference>
<keyword evidence="1" id="KW-0732">Signal</keyword>
<dbReference type="Proteomes" id="UP000694844">
    <property type="component" value="Chromosome 9"/>
</dbReference>
<reference evidence="3" key="1">
    <citation type="submission" date="2025-08" db="UniProtKB">
        <authorList>
            <consortium name="RefSeq"/>
        </authorList>
    </citation>
    <scope>IDENTIFICATION</scope>
    <source>
        <tissue evidence="3">Whole sample</tissue>
    </source>
</reference>
<dbReference type="AlphaFoldDB" id="A0A8B8BNR1"/>
<proteinExistence type="predicted"/>
<sequence length="265" mass="30028">MNSVALSMFGIVLAVTLYQSGGANPNGGADPNAIKECSEQGMCYWKGECKAPGRRRKWRSQEECARMWCHSYRLRKFLAIRMDRFYGCPYNGQCKRKNEEWVEEGCVKKKCHMEGPRGYERIITVSELGCRDSSGKCHFPGSTWEEDCIKYQCLNHRNATTVRAVYDVIEIGCPFNETCLKNGAVVPDTESKCTSLRCVGVQGEDRSIHYGMQTDQIKCEDANGLCREEGERGWSLYVNGTLYNNCHCNIVREEGRATSIQKECS</sequence>
<gene>
    <name evidence="3" type="primary">LOC111111699</name>
</gene>
<dbReference type="GeneID" id="111111699"/>
<evidence type="ECO:0000313" key="3">
    <source>
        <dbReference type="RefSeq" id="XP_022304531.1"/>
    </source>
</evidence>
<evidence type="ECO:0000256" key="1">
    <source>
        <dbReference type="SAM" id="SignalP"/>
    </source>
</evidence>